<organism evidence="1 2">
    <name type="scientific">Cystoisospora suis</name>
    <dbReference type="NCBI Taxonomy" id="483139"/>
    <lineage>
        <taxon>Eukaryota</taxon>
        <taxon>Sar</taxon>
        <taxon>Alveolata</taxon>
        <taxon>Apicomplexa</taxon>
        <taxon>Conoidasida</taxon>
        <taxon>Coccidia</taxon>
        <taxon>Eucoccidiorida</taxon>
        <taxon>Eimeriorina</taxon>
        <taxon>Sarcocystidae</taxon>
        <taxon>Cystoisospora</taxon>
    </lineage>
</organism>
<dbReference type="EMBL" id="MIGC01001986">
    <property type="protein sequence ID" value="PHJ21841.1"/>
    <property type="molecule type" value="Genomic_DNA"/>
</dbReference>
<dbReference type="RefSeq" id="XP_067923520.1">
    <property type="nucleotide sequence ID" value="XM_068064503.1"/>
</dbReference>
<sequence>MAMHFHRFCHRVACIGCERVRFYLRRGRQVVQDGSFLPPPFIGNGRTIR</sequence>
<dbReference type="Proteomes" id="UP000221165">
    <property type="component" value="Unassembled WGS sequence"/>
</dbReference>
<reference evidence="1 2" key="1">
    <citation type="journal article" date="2017" name="Int. J. Parasitol.">
        <title>The genome of the protozoan parasite Cystoisospora suis and a reverse vaccinology approach to identify vaccine candidates.</title>
        <authorList>
            <person name="Palmieri N."/>
            <person name="Shrestha A."/>
            <person name="Ruttkowski B."/>
            <person name="Beck T."/>
            <person name="Vogl C."/>
            <person name="Tomley F."/>
            <person name="Blake D.P."/>
            <person name="Joachim A."/>
        </authorList>
    </citation>
    <scope>NUCLEOTIDE SEQUENCE [LARGE SCALE GENOMIC DNA]</scope>
    <source>
        <strain evidence="1 2">Wien I</strain>
    </source>
</reference>
<evidence type="ECO:0000313" key="1">
    <source>
        <dbReference type="EMBL" id="PHJ21841.1"/>
    </source>
</evidence>
<dbReference type="VEuPathDB" id="ToxoDB:CSUI_004310"/>
<keyword evidence="2" id="KW-1185">Reference proteome</keyword>
<protein>
    <submittedName>
        <fullName evidence="1">Uncharacterized protein</fullName>
    </submittedName>
</protein>
<gene>
    <name evidence="1" type="ORF">CSUI_004310</name>
</gene>
<evidence type="ECO:0000313" key="2">
    <source>
        <dbReference type="Proteomes" id="UP000221165"/>
    </source>
</evidence>
<accession>A0A2C6KC57</accession>
<comment type="caution">
    <text evidence="1">The sequence shown here is derived from an EMBL/GenBank/DDBJ whole genome shotgun (WGS) entry which is preliminary data.</text>
</comment>
<dbReference type="AlphaFoldDB" id="A0A2C6KC57"/>
<proteinExistence type="predicted"/>
<name>A0A2C6KC57_9APIC</name>
<dbReference type="GeneID" id="94427714"/>